<name>A0A1M4MYS8_9RHOB</name>
<dbReference type="InterPro" id="IPR020084">
    <property type="entry name" value="NUDIX_hydrolase_CS"/>
</dbReference>
<comment type="cofactor">
    <cofactor evidence="1">
        <name>Mg(2+)</name>
        <dbReference type="ChEBI" id="CHEBI:18420"/>
    </cofactor>
</comment>
<dbReference type="InterPro" id="IPR015797">
    <property type="entry name" value="NUDIX_hydrolase-like_dom_sf"/>
</dbReference>
<dbReference type="GO" id="GO:0005829">
    <property type="term" value="C:cytosol"/>
    <property type="evidence" value="ECO:0007669"/>
    <property type="project" value="TreeGrafter"/>
</dbReference>
<dbReference type="PROSITE" id="PS51462">
    <property type="entry name" value="NUDIX"/>
    <property type="match status" value="1"/>
</dbReference>
<dbReference type="SUPFAM" id="SSF110857">
    <property type="entry name" value="Gamma-glutamyl cyclotransferase-like"/>
    <property type="match status" value="1"/>
</dbReference>
<proteinExistence type="predicted"/>
<dbReference type="GO" id="GO:0006753">
    <property type="term" value="P:nucleoside phosphate metabolic process"/>
    <property type="evidence" value="ECO:0007669"/>
    <property type="project" value="TreeGrafter"/>
</dbReference>
<dbReference type="PROSITE" id="PS00893">
    <property type="entry name" value="NUDIX_BOX"/>
    <property type="match status" value="1"/>
</dbReference>
<reference evidence="6" key="1">
    <citation type="submission" date="2016-09" db="EMBL/GenBank/DDBJ databases">
        <authorList>
            <person name="Wibberg D."/>
        </authorList>
    </citation>
    <scope>NUCLEOTIDE SEQUENCE [LARGE SCALE GENOMIC DNA]</scope>
</reference>
<accession>A0A1M4MYS8</accession>
<sequence>MNDFFVYGTLRHKPLLDLVAGAPVEATPARISGFAVYWAAGESFPMITAEEGGQAEGLLLRNLTGIQRDRLDYYELAFGYQRADVCVDAGTGHEMASCYIAARQLYSQGEPFDLDAWGGKWAPTSMRAAEEVMMSFGNEDPRDVGARFGTIRMRAASYANAQADPSALTPSGLTAQNVISHRRMIPYANYFAVDEHDLSFQRHDGSPSEVVNRATFMAADAVIVLPYDPVRDRVLLVEQFRAGPYFRGDPHCWALEPVAGRIDPGETAIEAAERETREEARLEMSRLIPVNRGYPSPGCSSEYYHLFVGLADLPDDIVGVGGEETEAEDIRTHLFSYTELMEMVDNDRISTQPTCLLALWLSRARDGLRQTG</sequence>
<dbReference type="InterPro" id="IPR013024">
    <property type="entry name" value="GGCT-like"/>
</dbReference>
<protein>
    <submittedName>
        <fullName evidence="5">Putative Tellurite resistance protein TrgB</fullName>
    </submittedName>
</protein>
<dbReference type="CDD" id="cd06661">
    <property type="entry name" value="GGCT_like"/>
    <property type="match status" value="1"/>
</dbReference>
<dbReference type="Pfam" id="PF00293">
    <property type="entry name" value="NUDIX"/>
    <property type="match status" value="1"/>
</dbReference>
<keyword evidence="3" id="KW-0460">Magnesium</keyword>
<dbReference type="Gene3D" id="3.90.79.10">
    <property type="entry name" value="Nucleoside Triphosphate Pyrophosphohydrolase"/>
    <property type="match status" value="1"/>
</dbReference>
<dbReference type="SUPFAM" id="SSF55811">
    <property type="entry name" value="Nudix"/>
    <property type="match status" value="1"/>
</dbReference>
<dbReference type="Pfam" id="PF06094">
    <property type="entry name" value="GGACT"/>
    <property type="match status" value="1"/>
</dbReference>
<dbReference type="GO" id="GO:0019144">
    <property type="term" value="F:ADP-sugar diphosphatase activity"/>
    <property type="evidence" value="ECO:0007669"/>
    <property type="project" value="TreeGrafter"/>
</dbReference>
<dbReference type="InterPro" id="IPR000086">
    <property type="entry name" value="NUDIX_hydrolase_dom"/>
</dbReference>
<dbReference type="EMBL" id="FMJB01000047">
    <property type="protein sequence ID" value="SCM67739.1"/>
    <property type="molecule type" value="Genomic_DNA"/>
</dbReference>
<dbReference type="Proteomes" id="UP000184085">
    <property type="component" value="Unassembled WGS sequence"/>
</dbReference>
<dbReference type="RefSeq" id="WP_072706375.1">
    <property type="nucleotide sequence ID" value="NZ_FMJB01000047.1"/>
</dbReference>
<dbReference type="Gene3D" id="3.10.490.10">
    <property type="entry name" value="Gamma-glutamyl cyclotransferase-like"/>
    <property type="match status" value="1"/>
</dbReference>
<dbReference type="GO" id="GO:0019693">
    <property type="term" value="P:ribose phosphate metabolic process"/>
    <property type="evidence" value="ECO:0007669"/>
    <property type="project" value="TreeGrafter"/>
</dbReference>
<organism evidence="5 6">
    <name type="scientific">Donghicola eburneus</name>
    <dbReference type="NCBI Taxonomy" id="393278"/>
    <lineage>
        <taxon>Bacteria</taxon>
        <taxon>Pseudomonadati</taxon>
        <taxon>Pseudomonadota</taxon>
        <taxon>Alphaproteobacteria</taxon>
        <taxon>Rhodobacterales</taxon>
        <taxon>Roseobacteraceae</taxon>
        <taxon>Donghicola</taxon>
    </lineage>
</organism>
<dbReference type="PANTHER" id="PTHR11839">
    <property type="entry name" value="UDP/ADP-SUGAR PYROPHOSPHATASE"/>
    <property type="match status" value="1"/>
</dbReference>
<keyword evidence="2" id="KW-0378">Hydrolase</keyword>
<evidence type="ECO:0000313" key="5">
    <source>
        <dbReference type="EMBL" id="SCM67739.1"/>
    </source>
</evidence>
<dbReference type="AlphaFoldDB" id="A0A1M4MYS8"/>
<evidence type="ECO:0000256" key="2">
    <source>
        <dbReference type="ARBA" id="ARBA00022801"/>
    </source>
</evidence>
<evidence type="ECO:0000313" key="6">
    <source>
        <dbReference type="Proteomes" id="UP000184085"/>
    </source>
</evidence>
<feature type="domain" description="Nudix hydrolase" evidence="4">
    <location>
        <begin position="217"/>
        <end position="357"/>
    </location>
</feature>
<dbReference type="InterPro" id="IPR036568">
    <property type="entry name" value="GGCT-like_sf"/>
</dbReference>
<dbReference type="PANTHER" id="PTHR11839:SF5">
    <property type="entry name" value="ADP-RIBOSE PYROPHOSPHATASE"/>
    <property type="match status" value="1"/>
</dbReference>
<evidence type="ECO:0000256" key="1">
    <source>
        <dbReference type="ARBA" id="ARBA00001946"/>
    </source>
</evidence>
<evidence type="ECO:0000259" key="4">
    <source>
        <dbReference type="PROSITE" id="PS51462"/>
    </source>
</evidence>
<dbReference type="InterPro" id="IPR009288">
    <property type="entry name" value="AIG2-like_dom"/>
</dbReference>
<evidence type="ECO:0000256" key="3">
    <source>
        <dbReference type="ARBA" id="ARBA00022842"/>
    </source>
</evidence>
<gene>
    <name evidence="5" type="primary">trgB</name>
    <name evidence="5" type="ORF">KARMA_1943</name>
</gene>
<keyword evidence="6" id="KW-1185">Reference proteome</keyword>